<accession>A0A7E4VMV9</accession>
<dbReference type="Gene3D" id="2.170.140.10">
    <property type="entry name" value="Chitin binding domain"/>
    <property type="match status" value="1"/>
</dbReference>
<dbReference type="Proteomes" id="UP000492821">
    <property type="component" value="Unassembled WGS sequence"/>
</dbReference>
<dbReference type="Pfam" id="PF01607">
    <property type="entry name" value="CBM_14"/>
    <property type="match status" value="1"/>
</dbReference>
<protein>
    <submittedName>
        <fullName evidence="3">Chitin-binding type-2 domain-containing protein</fullName>
    </submittedName>
</protein>
<evidence type="ECO:0000313" key="2">
    <source>
        <dbReference type="Proteomes" id="UP000492821"/>
    </source>
</evidence>
<dbReference type="PROSITE" id="PS50940">
    <property type="entry name" value="CHIT_BIND_II"/>
    <property type="match status" value="1"/>
</dbReference>
<dbReference type="SMART" id="SM00494">
    <property type="entry name" value="ChtBD2"/>
    <property type="match status" value="1"/>
</dbReference>
<organism evidence="2 3">
    <name type="scientific">Panagrellus redivivus</name>
    <name type="common">Microworm</name>
    <dbReference type="NCBI Taxonomy" id="6233"/>
    <lineage>
        <taxon>Eukaryota</taxon>
        <taxon>Metazoa</taxon>
        <taxon>Ecdysozoa</taxon>
        <taxon>Nematoda</taxon>
        <taxon>Chromadorea</taxon>
        <taxon>Rhabditida</taxon>
        <taxon>Tylenchina</taxon>
        <taxon>Panagrolaimomorpha</taxon>
        <taxon>Panagrolaimoidea</taxon>
        <taxon>Panagrolaimidae</taxon>
        <taxon>Panagrellus</taxon>
    </lineage>
</organism>
<dbReference type="InterPro" id="IPR002557">
    <property type="entry name" value="Chitin-bd_dom"/>
</dbReference>
<dbReference type="AlphaFoldDB" id="A0A7E4VMV9"/>
<reference evidence="2" key="1">
    <citation type="journal article" date="2013" name="Genetics">
        <title>The draft genome and transcriptome of Panagrellus redivivus are shaped by the harsh demands of a free-living lifestyle.</title>
        <authorList>
            <person name="Srinivasan J."/>
            <person name="Dillman A.R."/>
            <person name="Macchietto M.G."/>
            <person name="Heikkinen L."/>
            <person name="Lakso M."/>
            <person name="Fracchia K.M."/>
            <person name="Antoshechkin I."/>
            <person name="Mortazavi A."/>
            <person name="Wong G."/>
            <person name="Sternberg P.W."/>
        </authorList>
    </citation>
    <scope>NUCLEOTIDE SEQUENCE [LARGE SCALE GENOMIC DNA]</scope>
    <source>
        <strain evidence="2">MT8872</strain>
    </source>
</reference>
<proteinExistence type="predicted"/>
<sequence length="118" mass="13083">MSTITQGLHYTNGFYADDCSSNYYVCTNGNKVRYQCPAKLIFSDAKEACEGAVALRRCAPKVVVTSKNVCITHIDCLFGRPCSRFFLISMSKTETAKNQVLFQDVSRGPTMTGVEPQH</sequence>
<name>A0A7E4VMV9_PANRE</name>
<dbReference type="GO" id="GO:0005576">
    <property type="term" value="C:extracellular region"/>
    <property type="evidence" value="ECO:0007669"/>
    <property type="project" value="InterPro"/>
</dbReference>
<feature type="domain" description="Chitin-binding type-2" evidence="1">
    <location>
        <begin position="2"/>
        <end position="60"/>
    </location>
</feature>
<keyword evidence="2" id="KW-1185">Reference proteome</keyword>
<evidence type="ECO:0000313" key="3">
    <source>
        <dbReference type="WBParaSite" id="Pan_g23127.t1"/>
    </source>
</evidence>
<dbReference type="WBParaSite" id="Pan_g23127.t1">
    <property type="protein sequence ID" value="Pan_g23127.t1"/>
    <property type="gene ID" value="Pan_g23127"/>
</dbReference>
<evidence type="ECO:0000259" key="1">
    <source>
        <dbReference type="PROSITE" id="PS50940"/>
    </source>
</evidence>
<reference evidence="3" key="2">
    <citation type="submission" date="2020-10" db="UniProtKB">
        <authorList>
            <consortium name="WormBaseParasite"/>
        </authorList>
    </citation>
    <scope>IDENTIFICATION</scope>
</reference>
<dbReference type="InterPro" id="IPR036508">
    <property type="entry name" value="Chitin-bd_dom_sf"/>
</dbReference>
<dbReference type="SUPFAM" id="SSF57625">
    <property type="entry name" value="Invertebrate chitin-binding proteins"/>
    <property type="match status" value="1"/>
</dbReference>
<dbReference type="GO" id="GO:0008061">
    <property type="term" value="F:chitin binding"/>
    <property type="evidence" value="ECO:0007669"/>
    <property type="project" value="InterPro"/>
</dbReference>